<evidence type="ECO:0000313" key="3">
    <source>
        <dbReference type="Proteomes" id="UP000008383"/>
    </source>
</evidence>
<name>D4D156_TRIVH</name>
<comment type="caution">
    <text evidence="2">The sequence shown here is derived from an EMBL/GenBank/DDBJ whole genome shotgun (WGS) entry which is preliminary data.</text>
</comment>
<feature type="region of interest" description="Disordered" evidence="1">
    <location>
        <begin position="1"/>
        <end position="24"/>
    </location>
</feature>
<proteinExistence type="predicted"/>
<organism evidence="2 3">
    <name type="scientific">Trichophyton verrucosum (strain HKI 0517)</name>
    <dbReference type="NCBI Taxonomy" id="663202"/>
    <lineage>
        <taxon>Eukaryota</taxon>
        <taxon>Fungi</taxon>
        <taxon>Dikarya</taxon>
        <taxon>Ascomycota</taxon>
        <taxon>Pezizomycotina</taxon>
        <taxon>Eurotiomycetes</taxon>
        <taxon>Eurotiomycetidae</taxon>
        <taxon>Onygenales</taxon>
        <taxon>Arthrodermataceae</taxon>
        <taxon>Trichophyton</taxon>
    </lineage>
</organism>
<dbReference type="Proteomes" id="UP000008383">
    <property type="component" value="Unassembled WGS sequence"/>
</dbReference>
<evidence type="ECO:0000256" key="1">
    <source>
        <dbReference type="SAM" id="MobiDB-lite"/>
    </source>
</evidence>
<feature type="compositionally biased region" description="Basic and acidic residues" evidence="1">
    <location>
        <begin position="7"/>
        <end position="24"/>
    </location>
</feature>
<dbReference type="EMBL" id="ACYE01000050">
    <property type="protein sequence ID" value="EFE44388.1"/>
    <property type="molecule type" value="Genomic_DNA"/>
</dbReference>
<accession>D4D156</accession>
<gene>
    <name evidence="2" type="ORF">TRV_00803</name>
</gene>
<evidence type="ECO:0000313" key="2">
    <source>
        <dbReference type="EMBL" id="EFE44388.1"/>
    </source>
</evidence>
<sequence>MINNSTVEKEESIQKPSSQDEERKLTIKEKKSSLTAASLAFDVDVDVDVGLTLS</sequence>
<keyword evidence="3" id="KW-1185">Reference proteome</keyword>
<reference evidence="3" key="1">
    <citation type="journal article" date="2011" name="Genome Biol.">
        <title>Comparative and functional genomics provide insights into the pathogenicity of dermatophytic fungi.</title>
        <authorList>
            <person name="Burmester A."/>
            <person name="Shelest E."/>
            <person name="Gloeckner G."/>
            <person name="Heddergott C."/>
            <person name="Schindler S."/>
            <person name="Staib P."/>
            <person name="Heidel A."/>
            <person name="Felder M."/>
            <person name="Petzold A."/>
            <person name="Szafranski K."/>
            <person name="Feuermann M."/>
            <person name="Pedruzzi I."/>
            <person name="Priebe S."/>
            <person name="Groth M."/>
            <person name="Winkler R."/>
            <person name="Li W."/>
            <person name="Kniemeyer O."/>
            <person name="Schroeckh V."/>
            <person name="Hertweck C."/>
            <person name="Hube B."/>
            <person name="White T.C."/>
            <person name="Platzer M."/>
            <person name="Guthke R."/>
            <person name="Heitman J."/>
            <person name="Woestemeyer J."/>
            <person name="Zipfel P.F."/>
            <person name="Monod M."/>
            <person name="Brakhage A.A."/>
        </authorList>
    </citation>
    <scope>NUCLEOTIDE SEQUENCE [LARGE SCALE GENOMIC DNA]</scope>
    <source>
        <strain evidence="3">HKI 0517</strain>
    </source>
</reference>
<dbReference type="KEGG" id="tve:TRV_00803"/>
<protein>
    <submittedName>
        <fullName evidence="2">Uncharacterized protein</fullName>
    </submittedName>
</protein>
<dbReference type="RefSeq" id="XP_003024999.1">
    <property type="nucleotide sequence ID" value="XM_003024953.1"/>
</dbReference>
<dbReference type="AlphaFoldDB" id="D4D156"/>
<dbReference type="HOGENOM" id="CLU_3052076_0_0_1"/>
<dbReference type="GeneID" id="9580491"/>